<feature type="compositionally biased region" description="Polar residues" evidence="1">
    <location>
        <begin position="1021"/>
        <end position="1056"/>
    </location>
</feature>
<protein>
    <recommendedName>
        <fullName evidence="3">TRP C-terminal domain-containing protein</fullName>
    </recommendedName>
</protein>
<dbReference type="EMBL" id="CANTFM010000667">
    <property type="protein sequence ID" value="CAI5727609.1"/>
    <property type="molecule type" value="Genomic_DNA"/>
</dbReference>
<dbReference type="AlphaFoldDB" id="A0AAV0TX09"/>
<organism evidence="4 5">
    <name type="scientific">Peronospora destructor</name>
    <dbReference type="NCBI Taxonomy" id="86335"/>
    <lineage>
        <taxon>Eukaryota</taxon>
        <taxon>Sar</taxon>
        <taxon>Stramenopiles</taxon>
        <taxon>Oomycota</taxon>
        <taxon>Peronosporomycetes</taxon>
        <taxon>Peronosporales</taxon>
        <taxon>Peronosporaceae</taxon>
        <taxon>Peronospora</taxon>
    </lineage>
</organism>
<comment type="caution">
    <text evidence="4">The sequence shown here is derived from an EMBL/GenBank/DDBJ whole genome shotgun (WGS) entry which is preliminary data.</text>
</comment>
<dbReference type="InterPro" id="IPR010308">
    <property type="entry name" value="TRP_C"/>
</dbReference>
<feature type="transmembrane region" description="Helical" evidence="2">
    <location>
        <begin position="902"/>
        <end position="927"/>
    </location>
</feature>
<feature type="transmembrane region" description="Helical" evidence="2">
    <location>
        <begin position="748"/>
        <end position="768"/>
    </location>
</feature>
<feature type="transmembrane region" description="Helical" evidence="2">
    <location>
        <begin position="939"/>
        <end position="960"/>
    </location>
</feature>
<feature type="region of interest" description="Disordered" evidence="1">
    <location>
        <begin position="1007"/>
        <end position="1058"/>
    </location>
</feature>
<feature type="compositionally biased region" description="Low complexity" evidence="1">
    <location>
        <begin position="71"/>
        <end position="82"/>
    </location>
</feature>
<keyword evidence="2" id="KW-1133">Transmembrane helix</keyword>
<feature type="compositionally biased region" description="Low complexity" evidence="1">
    <location>
        <begin position="127"/>
        <end position="218"/>
    </location>
</feature>
<evidence type="ECO:0000256" key="1">
    <source>
        <dbReference type="SAM" id="MobiDB-lite"/>
    </source>
</evidence>
<feature type="region of interest" description="Disordered" evidence="1">
    <location>
        <begin position="63"/>
        <end position="241"/>
    </location>
</feature>
<dbReference type="GO" id="GO:0016020">
    <property type="term" value="C:membrane"/>
    <property type="evidence" value="ECO:0007669"/>
    <property type="project" value="TreeGrafter"/>
</dbReference>
<dbReference type="Proteomes" id="UP001162029">
    <property type="component" value="Unassembled WGS sequence"/>
</dbReference>
<feature type="transmembrane region" description="Helical" evidence="2">
    <location>
        <begin position="788"/>
        <end position="810"/>
    </location>
</feature>
<feature type="region of interest" description="Disordered" evidence="1">
    <location>
        <begin position="651"/>
        <end position="689"/>
    </location>
</feature>
<dbReference type="PANTHER" id="PTHR31145:SF6">
    <property type="entry name" value="INTEGRAL MEMBRANE PROTEIN (AFU_ORTHOLOGUE AFUA_7G01610)"/>
    <property type="match status" value="1"/>
</dbReference>
<feature type="domain" description="TRP C-terminal" evidence="3">
    <location>
        <begin position="570"/>
        <end position="963"/>
    </location>
</feature>
<feature type="region of interest" description="Disordered" evidence="1">
    <location>
        <begin position="259"/>
        <end position="338"/>
    </location>
</feature>
<feature type="transmembrane region" description="Helical" evidence="2">
    <location>
        <begin position="707"/>
        <end position="736"/>
    </location>
</feature>
<dbReference type="Pfam" id="PF06011">
    <property type="entry name" value="TRP"/>
    <property type="match status" value="1"/>
</dbReference>
<feature type="compositionally biased region" description="Low complexity" evidence="1">
    <location>
        <begin position="671"/>
        <end position="689"/>
    </location>
</feature>
<proteinExistence type="predicted"/>
<name>A0AAV0TX09_9STRA</name>
<feature type="transmembrane region" description="Helical" evidence="2">
    <location>
        <begin position="874"/>
        <end position="890"/>
    </location>
</feature>
<gene>
    <name evidence="4" type="ORF">PDE001_LOCUS3848</name>
</gene>
<dbReference type="InterPro" id="IPR040241">
    <property type="entry name" value="TRP_Flc/Pkd2-like"/>
</dbReference>
<evidence type="ECO:0000313" key="4">
    <source>
        <dbReference type="EMBL" id="CAI5727609.1"/>
    </source>
</evidence>
<dbReference type="GO" id="GO:0055085">
    <property type="term" value="P:transmembrane transport"/>
    <property type="evidence" value="ECO:0007669"/>
    <property type="project" value="TreeGrafter"/>
</dbReference>
<keyword evidence="2" id="KW-0472">Membrane</keyword>
<feature type="compositionally biased region" description="Polar residues" evidence="1">
    <location>
        <begin position="219"/>
        <end position="234"/>
    </location>
</feature>
<keyword evidence="2" id="KW-0812">Transmembrane</keyword>
<keyword evidence="5" id="KW-1185">Reference proteome</keyword>
<feature type="transmembrane region" description="Helical" evidence="2">
    <location>
        <begin position="847"/>
        <end position="868"/>
    </location>
</feature>
<sequence>MRIYSAASVAVALGIATGQTSTLTSYSPTFPPSRVSTSSGSSNAITIETGSVSCVFRYTMPTATNLPNGVSTPSITSTTSPDSDLDDEKEVITKSPNSVGNGSEDGRFGELDSSSLSNGKDAIANVSKPPASTTATSTSATKAPLSTTKAPALSTSTPASTTETKTSTTEIPASTTKASAPTTKASAPTTKASAPTLETQTSNTTTPTSTKTESSISTLDDSMSTTTAKTSPSTGPGDHRRLIGEIEATSTAITAELLSNASDSTEPITSPSTTTLPSTTTTPPSTTTTPPSTTTTPPSTTTTPPSTTKIPSSPSSTTKTPSLTTIMTPSSTTKTSNATSANLTTMPEMHKQMELPNTSGSVDVAGLGEASGSKTIEFSCDETFYSAWNMMGLTCEGAELDTVSAVASTECLIYSGISSGTEVSDLATCMSICRFPACNDGTWDYSSDDGINSAIYANLDFVRLMSFAGSQAAQAAADGVQQPFSNLTFAVTTKCDYSSDTSFSDCQCAGVMTSTPSSGASGNLNSQYAVPFNKGLEDSHHWADGTKKTTVDKAGIASTTIAGGAATVSIVAGGVMSVVSGIVGGTSAGVASGVSAAASVGITLAAVDICQFSIMLTQMNVDARPRFMENMGKKMAPATFTFLPFGKSKSAASDDLNPAGSTATSRRLADGTSASGSSSHGSGASTASSGVQGMEKYAALIGVDPDMLFYLAVAGIAFMVGIIFGLYVMAMGVCYFIVKDFTTFSRKWLDKAIGVLMMILILSEYVVGATAMYQICFCIDHDSVGVSFFLAIAALLGLAFGTILYGVLVIKNNEDELRDLGTKDHFDKKFHNRYGPLYDEHSFEGRFFFAPKLLLALFCGMTTGMVWIQGLWQIVVLIALHIVFLLYLEIKQPYPTAFVQKTSSFVIIIKISALFLSFFLLSSATSFTESIPDDLREGVAFAIVGLQVLVLLCLMIRQVYIFYRTWKLKRDGASADKKTVTMQMTNARAGSEAFFALGGEAQCYSNNTNQNRGNSPAMLGNDTTPKMQDHYAQQTPSNINYNYGNRPHGSQPQQGDTYGMQHNRFVAQHNNHHRNNEAHM</sequence>
<evidence type="ECO:0000256" key="2">
    <source>
        <dbReference type="SAM" id="Phobius"/>
    </source>
</evidence>
<accession>A0AAV0TX09</accession>
<evidence type="ECO:0000313" key="5">
    <source>
        <dbReference type="Proteomes" id="UP001162029"/>
    </source>
</evidence>
<dbReference type="PANTHER" id="PTHR31145">
    <property type="entry name" value="INTEGRAL MEMBRANE PROTEIN (AFU_ORTHOLOGUE AFUA_7G01610)"/>
    <property type="match status" value="1"/>
</dbReference>
<evidence type="ECO:0000259" key="3">
    <source>
        <dbReference type="Pfam" id="PF06011"/>
    </source>
</evidence>
<reference evidence="4" key="1">
    <citation type="submission" date="2022-12" db="EMBL/GenBank/DDBJ databases">
        <authorList>
            <person name="Webb A."/>
        </authorList>
    </citation>
    <scope>NUCLEOTIDE SEQUENCE</scope>
    <source>
        <strain evidence="4">Pd1</strain>
    </source>
</reference>
<feature type="compositionally biased region" description="Low complexity" evidence="1">
    <location>
        <begin position="267"/>
        <end position="338"/>
    </location>
</feature>